<dbReference type="AlphaFoldDB" id="A0A3B6VBK4"/>
<keyword evidence="3" id="KW-1185">Reference proteome</keyword>
<dbReference type="KEGG" id="bhy:BHWA1_02244"/>
<name>A0A3B6VBK4_BRAHW</name>
<organism evidence="2 3">
    <name type="scientific">Brachyspira hyodysenteriae (strain ATCC 49526 / WA1)</name>
    <dbReference type="NCBI Taxonomy" id="565034"/>
    <lineage>
        <taxon>Bacteria</taxon>
        <taxon>Pseudomonadati</taxon>
        <taxon>Spirochaetota</taxon>
        <taxon>Spirochaetia</taxon>
        <taxon>Brachyspirales</taxon>
        <taxon>Brachyspiraceae</taxon>
        <taxon>Brachyspira</taxon>
    </lineage>
</organism>
<evidence type="ECO:0000313" key="3">
    <source>
        <dbReference type="Proteomes" id="UP000001803"/>
    </source>
</evidence>
<dbReference type="Proteomes" id="UP000001803">
    <property type="component" value="Chromosome"/>
</dbReference>
<feature type="chain" id="PRO_5017217949" evidence="1">
    <location>
        <begin position="29"/>
        <end position="306"/>
    </location>
</feature>
<dbReference type="EMBL" id="CP001357">
    <property type="protein sequence ID" value="ACN84700.1"/>
    <property type="molecule type" value="Genomic_DNA"/>
</dbReference>
<proteinExistence type="predicted"/>
<protein>
    <submittedName>
        <fullName evidence="2">Uncharacterized protein</fullName>
    </submittedName>
</protein>
<evidence type="ECO:0000313" key="2">
    <source>
        <dbReference type="EMBL" id="ACN84700.1"/>
    </source>
</evidence>
<reference evidence="2 3" key="1">
    <citation type="journal article" date="2009" name="PLoS ONE">
        <title>Genome sequence of the pathogenic intestinal spirochete Brachyspira hyodysenteriae reveals adaptations to its lifestyle in the porcine large intestine.</title>
        <authorList>
            <person name="Bellgard M.I."/>
            <person name="Wanchanthuek P."/>
            <person name="La T."/>
            <person name="Ryan K."/>
            <person name="Moolhuijzen P."/>
            <person name="Albertyn Z."/>
            <person name="Shaban B."/>
            <person name="Motro Y."/>
            <person name="Dunn D.S."/>
            <person name="Schibeci D."/>
            <person name="Hunter A."/>
            <person name="Barrero R."/>
            <person name="Phillips N.D."/>
            <person name="Hampson D.J."/>
        </authorList>
    </citation>
    <scope>NUCLEOTIDE SEQUENCE [LARGE SCALE GENOMIC DNA]</scope>
    <source>
        <strain evidence="3">ATCC 49526 / WA1</strain>
    </source>
</reference>
<gene>
    <name evidence="2" type="ordered locus">BHWA1_02244</name>
</gene>
<accession>A0A3B6VBK4</accession>
<evidence type="ECO:0000256" key="1">
    <source>
        <dbReference type="SAM" id="SignalP"/>
    </source>
</evidence>
<keyword evidence="1" id="KW-0732">Signal</keyword>
<sequence length="306" mass="35348">MLVKELYMKKLLTNILAISLLASTALFAQQAANTQTNPAYQFFNVYPGSMKMLSFYIEYASGDLTSLGTDPKAKRMMENFDTKLTYMQTLKSAPWLGFGFIFQAQFDNPSVYDPTWKEGSRSGKNSSNPFSSVELTGNMYLFNTFSLGFTSTGDFVFVMYLNKKLPDVAAFKSHSITFMAQQNIYLRGNQYDPNTGKLNQGWYDGTEFRVAYQMRFNDWFALRPEIQFKILSGAQTSFNDWYWIRFNPRLQFFLEEWTFFIEPRLFYGGIFKQDMSAAGIGHSEFNKNGWGFELKVGIDLTKLFFD</sequence>
<feature type="signal peptide" evidence="1">
    <location>
        <begin position="1"/>
        <end position="28"/>
    </location>
</feature>
<dbReference type="STRING" id="565034.BHWA1_02244"/>